<dbReference type="GO" id="GO:0071949">
    <property type="term" value="F:FAD binding"/>
    <property type="evidence" value="ECO:0007669"/>
    <property type="project" value="InterPro"/>
</dbReference>
<keyword evidence="3" id="KW-0560">Oxidoreductase</keyword>
<dbReference type="InterPro" id="IPR036188">
    <property type="entry name" value="FAD/NAD-bd_sf"/>
</dbReference>
<dbReference type="EMBL" id="ML738638">
    <property type="protein sequence ID" value="KAE8161734.1"/>
    <property type="molecule type" value="Genomic_DNA"/>
</dbReference>
<evidence type="ECO:0000313" key="6">
    <source>
        <dbReference type="EMBL" id="KAE8161734.1"/>
    </source>
</evidence>
<organism evidence="6 7">
    <name type="scientific">Aspergillus tamarii</name>
    <dbReference type="NCBI Taxonomy" id="41984"/>
    <lineage>
        <taxon>Eukaryota</taxon>
        <taxon>Fungi</taxon>
        <taxon>Dikarya</taxon>
        <taxon>Ascomycota</taxon>
        <taxon>Pezizomycotina</taxon>
        <taxon>Eurotiomycetes</taxon>
        <taxon>Eurotiomycetidae</taxon>
        <taxon>Eurotiales</taxon>
        <taxon>Aspergillaceae</taxon>
        <taxon>Aspergillus</taxon>
        <taxon>Aspergillus subgen. Circumdati</taxon>
    </lineage>
</organism>
<dbReference type="Gene3D" id="3.50.50.60">
    <property type="entry name" value="FAD/NAD(P)-binding domain"/>
    <property type="match status" value="2"/>
</dbReference>
<dbReference type="InterPro" id="IPR002938">
    <property type="entry name" value="FAD-bd"/>
</dbReference>
<dbReference type="GO" id="GO:0016709">
    <property type="term" value="F:oxidoreductase activity, acting on paired donors, with incorporation or reduction of molecular oxygen, NAD(P)H as one donor, and incorporation of one atom of oxygen"/>
    <property type="evidence" value="ECO:0007669"/>
    <property type="project" value="UniProtKB-ARBA"/>
</dbReference>
<keyword evidence="1" id="KW-0285">Flavoprotein</keyword>
<evidence type="ECO:0000256" key="2">
    <source>
        <dbReference type="ARBA" id="ARBA00022827"/>
    </source>
</evidence>
<dbReference type="Pfam" id="PF01494">
    <property type="entry name" value="FAD_binding_3"/>
    <property type="match status" value="2"/>
</dbReference>
<dbReference type="Gene3D" id="3.30.9.10">
    <property type="entry name" value="D-Amino Acid Oxidase, subunit A, domain 2"/>
    <property type="match status" value="1"/>
</dbReference>
<protein>
    <submittedName>
        <fullName evidence="6">FAD binding domain-containing protein</fullName>
    </submittedName>
</protein>
<dbReference type="Proteomes" id="UP000326950">
    <property type="component" value="Unassembled WGS sequence"/>
</dbReference>
<dbReference type="PANTHER" id="PTHR43004">
    <property type="entry name" value="TRK SYSTEM POTASSIUM UPTAKE PROTEIN"/>
    <property type="match status" value="1"/>
</dbReference>
<feature type="transmembrane region" description="Helical" evidence="4">
    <location>
        <begin position="13"/>
        <end position="40"/>
    </location>
</feature>
<evidence type="ECO:0000256" key="1">
    <source>
        <dbReference type="ARBA" id="ARBA00022630"/>
    </source>
</evidence>
<reference evidence="6 7" key="1">
    <citation type="submission" date="2019-04" db="EMBL/GenBank/DDBJ databases">
        <title>Friends and foes A comparative genomics study of 23 Aspergillus species from section Flavi.</title>
        <authorList>
            <consortium name="DOE Joint Genome Institute"/>
            <person name="Kjaerbolling I."/>
            <person name="Vesth T."/>
            <person name="Frisvad J.C."/>
            <person name="Nybo J.L."/>
            <person name="Theobald S."/>
            <person name="Kildgaard S."/>
            <person name="Isbrandt T."/>
            <person name="Kuo A."/>
            <person name="Sato A."/>
            <person name="Lyhne E.K."/>
            <person name="Kogle M.E."/>
            <person name="Wiebenga A."/>
            <person name="Kun R.S."/>
            <person name="Lubbers R.J."/>
            <person name="Makela M.R."/>
            <person name="Barry K."/>
            <person name="Chovatia M."/>
            <person name="Clum A."/>
            <person name="Daum C."/>
            <person name="Haridas S."/>
            <person name="He G."/>
            <person name="LaButti K."/>
            <person name="Lipzen A."/>
            <person name="Mondo S."/>
            <person name="Riley R."/>
            <person name="Salamov A."/>
            <person name="Simmons B.A."/>
            <person name="Magnuson J.K."/>
            <person name="Henrissat B."/>
            <person name="Mortensen U.H."/>
            <person name="Larsen T.O."/>
            <person name="Devries R.P."/>
            <person name="Grigoriev I.V."/>
            <person name="Machida M."/>
            <person name="Baker S.E."/>
            <person name="Andersen M.R."/>
        </authorList>
    </citation>
    <scope>NUCLEOTIDE SEQUENCE [LARGE SCALE GENOMIC DNA]</scope>
    <source>
        <strain evidence="6 7">CBS 117626</strain>
    </source>
</reference>
<dbReference type="OrthoDB" id="2690153at2759"/>
<keyword evidence="4" id="KW-0812">Transmembrane</keyword>
<name>A0A5N6UT36_ASPTM</name>
<keyword evidence="4" id="KW-1133">Transmembrane helix</keyword>
<evidence type="ECO:0000259" key="5">
    <source>
        <dbReference type="Pfam" id="PF01494"/>
    </source>
</evidence>
<dbReference type="PANTHER" id="PTHR43004:SF6">
    <property type="entry name" value="FAD_NAD(P)-BINDING OXIDOREDUCTASE FAMILY PROTEIN"/>
    <property type="match status" value="1"/>
</dbReference>
<keyword evidence="7" id="KW-1185">Reference proteome</keyword>
<sequence>MFPIQNIVTHDDVLILTIGSGLCGLLLAFILARLGVWILIVKRYPTILDAPKAHALSPRSLELCRQFGLDTLTVNFISSLSGKLVDRLPNERTDARVLNDTSMMIYNIPQPEFEDLITRELSNSAVRRLLGIESEGEDSCEFRPNQESRSSRESLTIYLHESMMAIHINADISPVIKERVGMLYWAIDPEVSGFIIGYDLSRNQVLICNFDSIKRPVELWNETLCHKVVNAAIGTNIPYDVLSYRPWILNRKVAKSYRVNRVFLAGGAAHSFPPTRGLGLNNGLGDVHNLASKLAAVLHGLGGDSLLDSYEFGRRHMAVVNSQQSVTNWKQIFGLLKAFGTTDLNVDIARRSLYRNIEDPHARKEINQGIESQLEYSDHLDLHIGYTYGVHRVPENASIYRPEIALPPIDSSYMAELSSEEVELKRCSTRDLCTFDVFTLIEMRECSDFDLQLRRNSKDWVQLIKLYNGNSILVRPDQHILECLKFPAGHSGLLKVLREHLTWDTVAPDWGKVDSV</sequence>
<dbReference type="AlphaFoldDB" id="A0A5N6UT36"/>
<accession>A0A5N6UT36</accession>
<keyword evidence="4" id="KW-0472">Membrane</keyword>
<keyword evidence="2" id="KW-0274">FAD</keyword>
<feature type="domain" description="FAD-binding" evidence="5">
    <location>
        <begin position="15"/>
        <end position="125"/>
    </location>
</feature>
<evidence type="ECO:0000256" key="4">
    <source>
        <dbReference type="SAM" id="Phobius"/>
    </source>
</evidence>
<dbReference type="InterPro" id="IPR050641">
    <property type="entry name" value="RIFMO-like"/>
</dbReference>
<evidence type="ECO:0000256" key="3">
    <source>
        <dbReference type="ARBA" id="ARBA00023002"/>
    </source>
</evidence>
<gene>
    <name evidence="6" type="ORF">BDV40DRAFT_312965</name>
</gene>
<feature type="domain" description="FAD-binding" evidence="5">
    <location>
        <begin position="161"/>
        <end position="318"/>
    </location>
</feature>
<dbReference type="PRINTS" id="PR00420">
    <property type="entry name" value="RNGMNOXGNASE"/>
</dbReference>
<proteinExistence type="predicted"/>
<evidence type="ECO:0000313" key="7">
    <source>
        <dbReference type="Proteomes" id="UP000326950"/>
    </source>
</evidence>
<dbReference type="SUPFAM" id="SSF51905">
    <property type="entry name" value="FAD/NAD(P)-binding domain"/>
    <property type="match status" value="1"/>
</dbReference>